<evidence type="ECO:0000313" key="3">
    <source>
        <dbReference type="EMBL" id="JAD92876.1"/>
    </source>
</evidence>
<feature type="coiled-coil region" evidence="1">
    <location>
        <begin position="84"/>
        <end position="114"/>
    </location>
</feature>
<dbReference type="AlphaFoldDB" id="A0A0A9DYJ4"/>
<feature type="region of interest" description="Disordered" evidence="2">
    <location>
        <begin position="27"/>
        <end position="79"/>
    </location>
</feature>
<dbReference type="PANTHER" id="PTHR16036:SF2">
    <property type="entry name" value="TRNA ENDONUCLEASE ANKZF1"/>
    <property type="match status" value="1"/>
</dbReference>
<protein>
    <submittedName>
        <fullName evidence="3">Uncharacterized protein</fullName>
    </submittedName>
</protein>
<evidence type="ECO:0000256" key="1">
    <source>
        <dbReference type="SAM" id="Coils"/>
    </source>
</evidence>
<accession>A0A0A9DYJ4</accession>
<organism evidence="3">
    <name type="scientific">Arundo donax</name>
    <name type="common">Giant reed</name>
    <name type="synonym">Donax arundinaceus</name>
    <dbReference type="NCBI Taxonomy" id="35708"/>
    <lineage>
        <taxon>Eukaryota</taxon>
        <taxon>Viridiplantae</taxon>
        <taxon>Streptophyta</taxon>
        <taxon>Embryophyta</taxon>
        <taxon>Tracheophyta</taxon>
        <taxon>Spermatophyta</taxon>
        <taxon>Magnoliopsida</taxon>
        <taxon>Liliopsida</taxon>
        <taxon>Poales</taxon>
        <taxon>Poaceae</taxon>
        <taxon>PACMAD clade</taxon>
        <taxon>Arundinoideae</taxon>
        <taxon>Arundineae</taxon>
        <taxon>Arundo</taxon>
    </lineage>
</organism>
<name>A0A0A9DYJ4_ARUDO</name>
<dbReference type="EMBL" id="GBRH01205019">
    <property type="protein sequence ID" value="JAD92876.1"/>
    <property type="molecule type" value="Transcribed_RNA"/>
</dbReference>
<dbReference type="PANTHER" id="PTHR16036">
    <property type="entry name" value="ANKYRIN REPEAT AND ZINC FINGER DOMAIN-CONTAINING PROTEIN 1"/>
    <property type="match status" value="1"/>
</dbReference>
<sequence length="194" mass="21762">MEESQAAKQAEKDAKKKACAKELKKLKKAREKEEKEKEKEKAKAQALQSQTDLRGPSAAQMANKTASVPGLKPKHQSPQLILMAKEEERQRKLAEEREKRAAAAERRHATLAAQSAGTSSAATADIPAQRQRQTMIPVRAVFLPWLAKYHSTDTSHNYKYCSTTCMHLHSEMLGEDREYCMMGFIRLSGVTFTS</sequence>
<evidence type="ECO:0000256" key="2">
    <source>
        <dbReference type="SAM" id="MobiDB-lite"/>
    </source>
</evidence>
<proteinExistence type="predicted"/>
<dbReference type="GO" id="GO:0036503">
    <property type="term" value="P:ERAD pathway"/>
    <property type="evidence" value="ECO:0007669"/>
    <property type="project" value="TreeGrafter"/>
</dbReference>
<keyword evidence="1" id="KW-0175">Coiled coil</keyword>
<reference evidence="3" key="1">
    <citation type="submission" date="2014-09" db="EMBL/GenBank/DDBJ databases">
        <authorList>
            <person name="Magalhaes I.L.F."/>
            <person name="Oliveira U."/>
            <person name="Santos F.R."/>
            <person name="Vidigal T.H.D.A."/>
            <person name="Brescovit A.D."/>
            <person name="Santos A.J."/>
        </authorList>
    </citation>
    <scope>NUCLEOTIDE SEQUENCE</scope>
    <source>
        <tissue evidence="3">Shoot tissue taken approximately 20 cm above the soil surface</tissue>
    </source>
</reference>
<feature type="compositionally biased region" description="Basic and acidic residues" evidence="2">
    <location>
        <begin position="30"/>
        <end position="43"/>
    </location>
</feature>
<dbReference type="InterPro" id="IPR047139">
    <property type="entry name" value="ANKZ1/VMS1"/>
</dbReference>
<reference evidence="3" key="2">
    <citation type="journal article" date="2015" name="Data Brief">
        <title>Shoot transcriptome of the giant reed, Arundo donax.</title>
        <authorList>
            <person name="Barrero R.A."/>
            <person name="Guerrero F.D."/>
            <person name="Moolhuijzen P."/>
            <person name="Goolsby J.A."/>
            <person name="Tidwell J."/>
            <person name="Bellgard S.E."/>
            <person name="Bellgard M.I."/>
        </authorList>
    </citation>
    <scope>NUCLEOTIDE SEQUENCE</scope>
    <source>
        <tissue evidence="3">Shoot tissue taken approximately 20 cm above the soil surface</tissue>
    </source>
</reference>